<keyword evidence="1" id="KW-0175">Coiled coil</keyword>
<sequence>MTTLEAINKIKQMFAEAGELPVASVEPTQSFAEYSLKSGAKVMIDKLEVGGKVSLIDEAGVETPAPAGEHELIDGTVIVLDEAATILEVKVPEVEVPEVKVEVEMPVEEDMMKKKIEEMQKQLDEIKMAYDAKLASQELKFSKGISDISDVLVQILNTPSANATEQPKDKFNTHVESKDDKINRFLAFAKSIK</sequence>
<name>A0A6J5LW37_9CAUD</name>
<reference evidence="2" key="1">
    <citation type="submission" date="2020-04" db="EMBL/GenBank/DDBJ databases">
        <authorList>
            <person name="Chiriac C."/>
            <person name="Salcher M."/>
            <person name="Ghai R."/>
            <person name="Kavagutti S V."/>
        </authorList>
    </citation>
    <scope>NUCLEOTIDE SEQUENCE</scope>
</reference>
<feature type="coiled-coil region" evidence="1">
    <location>
        <begin position="109"/>
        <end position="136"/>
    </location>
</feature>
<evidence type="ECO:0000256" key="1">
    <source>
        <dbReference type="SAM" id="Coils"/>
    </source>
</evidence>
<proteinExistence type="predicted"/>
<organism evidence="2">
    <name type="scientific">uncultured Caudovirales phage</name>
    <dbReference type="NCBI Taxonomy" id="2100421"/>
    <lineage>
        <taxon>Viruses</taxon>
        <taxon>Duplodnaviria</taxon>
        <taxon>Heunggongvirae</taxon>
        <taxon>Uroviricota</taxon>
        <taxon>Caudoviricetes</taxon>
        <taxon>Peduoviridae</taxon>
        <taxon>Maltschvirus</taxon>
        <taxon>Maltschvirus maltsch</taxon>
    </lineage>
</organism>
<evidence type="ECO:0000313" key="2">
    <source>
        <dbReference type="EMBL" id="CAB4137166.1"/>
    </source>
</evidence>
<gene>
    <name evidence="2" type="ORF">UFOVP321_9</name>
</gene>
<dbReference type="EMBL" id="LR796333">
    <property type="protein sequence ID" value="CAB4137166.1"/>
    <property type="molecule type" value="Genomic_DNA"/>
</dbReference>
<protein>
    <submittedName>
        <fullName evidence="2">Uncharacterized protein</fullName>
    </submittedName>
</protein>
<accession>A0A6J5LW37</accession>